<dbReference type="EMBL" id="WBZJ01000001">
    <property type="protein sequence ID" value="KAB3523587.1"/>
    <property type="molecule type" value="Genomic_DNA"/>
</dbReference>
<dbReference type="SMART" id="SM00382">
    <property type="entry name" value="AAA"/>
    <property type="match status" value="1"/>
</dbReference>
<dbReference type="InterPro" id="IPR003593">
    <property type="entry name" value="AAA+_ATPase"/>
</dbReference>
<keyword evidence="1" id="KW-0813">Transport</keyword>
<feature type="domain" description="ABC transporter" evidence="5">
    <location>
        <begin position="2"/>
        <end position="254"/>
    </location>
</feature>
<dbReference type="PANTHER" id="PTHR42794">
    <property type="entry name" value="HEMIN IMPORT ATP-BINDING PROTEIN HMUV"/>
    <property type="match status" value="1"/>
</dbReference>
<keyword evidence="3 6" id="KW-0067">ATP-binding</keyword>
<evidence type="ECO:0000256" key="2">
    <source>
        <dbReference type="ARBA" id="ARBA00022741"/>
    </source>
</evidence>
<dbReference type="Gene3D" id="3.40.50.300">
    <property type="entry name" value="P-loop containing nucleotide triphosphate hydrolases"/>
    <property type="match status" value="1"/>
</dbReference>
<evidence type="ECO:0000256" key="4">
    <source>
        <dbReference type="ARBA" id="ARBA00022967"/>
    </source>
</evidence>
<dbReference type="Proteomes" id="UP000436181">
    <property type="component" value="Unassembled WGS sequence"/>
</dbReference>
<evidence type="ECO:0000313" key="7">
    <source>
        <dbReference type="Proteomes" id="UP000436181"/>
    </source>
</evidence>
<comment type="caution">
    <text evidence="6">The sequence shown here is derived from an EMBL/GenBank/DDBJ whole genome shotgun (WGS) entry which is preliminary data.</text>
</comment>
<sequence length="276" mass="29748">MIAATGVSIDRGAQRIVDNVNLHFPPEHHEPNAGHPSVTGLVGPNGCGKTTLLKGLLGELPCAEGSVTIDGEPLARLSRRTIAQQLAIVIQEDSTSIPMTVADLATLGRIPHNSAPLSAGGFRGERRRREEKIIVEALTAVGLRDKATHDLARLSGGERQRARIARAVAQRTPHLIMDEPTNHLDIRFQHDVLRLVRELSSTRRVASLIVLHDLNLAARYCDYVYVMDAGRIVAAGAPREVLTPEVLEPIYGIPITRVDVGGLPQLLFGEGGEAAP</sequence>
<dbReference type="PROSITE" id="PS50893">
    <property type="entry name" value="ABC_TRANSPORTER_2"/>
    <property type="match status" value="1"/>
</dbReference>
<keyword evidence="2" id="KW-0547">Nucleotide-binding</keyword>
<keyword evidence="4" id="KW-1278">Translocase</keyword>
<dbReference type="PROSITE" id="PS00211">
    <property type="entry name" value="ABC_TRANSPORTER_1"/>
    <property type="match status" value="1"/>
</dbReference>
<dbReference type="InterPro" id="IPR003439">
    <property type="entry name" value="ABC_transporter-like_ATP-bd"/>
</dbReference>
<accession>A0ABQ6VGP4</accession>
<evidence type="ECO:0000259" key="5">
    <source>
        <dbReference type="PROSITE" id="PS50893"/>
    </source>
</evidence>
<evidence type="ECO:0000256" key="1">
    <source>
        <dbReference type="ARBA" id="ARBA00022448"/>
    </source>
</evidence>
<dbReference type="PANTHER" id="PTHR42794:SF1">
    <property type="entry name" value="HEMIN IMPORT ATP-BINDING PROTEIN HMUV"/>
    <property type="match status" value="1"/>
</dbReference>
<protein>
    <submittedName>
        <fullName evidence="6">ABC transporter ATP-binding protein</fullName>
    </submittedName>
</protein>
<evidence type="ECO:0000313" key="6">
    <source>
        <dbReference type="EMBL" id="KAB3523587.1"/>
    </source>
</evidence>
<reference evidence="6 7" key="1">
    <citation type="submission" date="2019-10" db="EMBL/GenBank/DDBJ databases">
        <title>Corynebacterium sp novel species isolated from the respiratory tract of Marmot.</title>
        <authorList>
            <person name="Zhang G."/>
        </authorList>
    </citation>
    <scope>NUCLEOTIDE SEQUENCE [LARGE SCALE GENOMIC DNA]</scope>
    <source>
        <strain evidence="6 7">336</strain>
    </source>
</reference>
<gene>
    <name evidence="6" type="ORF">F8377_00475</name>
</gene>
<proteinExistence type="predicted"/>
<dbReference type="CDD" id="cd03214">
    <property type="entry name" value="ABC_Iron-Siderophores_B12_Hemin"/>
    <property type="match status" value="1"/>
</dbReference>
<name>A0ABQ6VGP4_9CORY</name>
<dbReference type="Pfam" id="PF00005">
    <property type="entry name" value="ABC_tran"/>
    <property type="match status" value="1"/>
</dbReference>
<evidence type="ECO:0000256" key="3">
    <source>
        <dbReference type="ARBA" id="ARBA00022840"/>
    </source>
</evidence>
<dbReference type="InterPro" id="IPR017871">
    <property type="entry name" value="ABC_transporter-like_CS"/>
</dbReference>
<dbReference type="InterPro" id="IPR027417">
    <property type="entry name" value="P-loop_NTPase"/>
</dbReference>
<dbReference type="SUPFAM" id="SSF52540">
    <property type="entry name" value="P-loop containing nucleoside triphosphate hydrolases"/>
    <property type="match status" value="1"/>
</dbReference>
<dbReference type="GO" id="GO:0005524">
    <property type="term" value="F:ATP binding"/>
    <property type="evidence" value="ECO:0007669"/>
    <property type="project" value="UniProtKB-KW"/>
</dbReference>
<keyword evidence="7" id="KW-1185">Reference proteome</keyword>
<organism evidence="6 7">
    <name type="scientific">Corynebacterium zhongnanshanii</name>
    <dbReference type="NCBI Taxonomy" id="2768834"/>
    <lineage>
        <taxon>Bacteria</taxon>
        <taxon>Bacillati</taxon>
        <taxon>Actinomycetota</taxon>
        <taxon>Actinomycetes</taxon>
        <taxon>Mycobacteriales</taxon>
        <taxon>Corynebacteriaceae</taxon>
        <taxon>Corynebacterium</taxon>
    </lineage>
</organism>